<feature type="domain" description="XdhC Rossmann" evidence="3">
    <location>
        <begin position="124"/>
        <end position="265"/>
    </location>
</feature>
<dbReference type="InterPro" id="IPR014308">
    <property type="entry name" value="Xanthine_DH_XdhC"/>
</dbReference>
<dbReference type="Pfam" id="PF13478">
    <property type="entry name" value="XdhC_C"/>
    <property type="match status" value="1"/>
</dbReference>
<gene>
    <name evidence="4" type="primary">xdhC</name>
    <name evidence="4" type="ORF">JQC93_06405</name>
</gene>
<dbReference type="PANTHER" id="PTHR30388">
    <property type="entry name" value="ALDEHYDE OXIDOREDUCTASE MOLYBDENUM COFACTOR ASSEMBLY PROTEIN"/>
    <property type="match status" value="1"/>
</dbReference>
<evidence type="ECO:0000313" key="4">
    <source>
        <dbReference type="EMBL" id="MBM7036038.1"/>
    </source>
</evidence>
<proteinExistence type="predicted"/>
<dbReference type="InterPro" id="IPR027051">
    <property type="entry name" value="XdhC_Rossmann_dom"/>
</dbReference>
<accession>A0ABS2HIP1</accession>
<dbReference type="InterPro" id="IPR003777">
    <property type="entry name" value="XdhC_CoxI"/>
</dbReference>
<dbReference type="Pfam" id="PF02625">
    <property type="entry name" value="XdhC_CoxI"/>
    <property type="match status" value="1"/>
</dbReference>
<dbReference type="RefSeq" id="WP_205157647.1">
    <property type="nucleotide sequence ID" value="NZ_JAFEUM010000002.1"/>
</dbReference>
<feature type="domain" description="XdhC- CoxI" evidence="2">
    <location>
        <begin position="28"/>
        <end position="79"/>
    </location>
</feature>
<evidence type="ECO:0000259" key="2">
    <source>
        <dbReference type="Pfam" id="PF02625"/>
    </source>
</evidence>
<dbReference type="EMBL" id="JAFEUM010000002">
    <property type="protein sequence ID" value="MBM7036038.1"/>
    <property type="molecule type" value="Genomic_DNA"/>
</dbReference>
<dbReference type="PANTHER" id="PTHR30388:SF6">
    <property type="entry name" value="XANTHINE DEHYDROGENASE SUBUNIT A-RELATED"/>
    <property type="match status" value="1"/>
</dbReference>
<keyword evidence="5" id="KW-1185">Reference proteome</keyword>
<protein>
    <submittedName>
        <fullName evidence="4">Xanthine dehydrogenase accessory protein XdhC</fullName>
    </submittedName>
</protein>
<organism evidence="4 5">
    <name type="scientific">Vibrio ulleungensis</name>
    <dbReference type="NCBI Taxonomy" id="2807619"/>
    <lineage>
        <taxon>Bacteria</taxon>
        <taxon>Pseudomonadati</taxon>
        <taxon>Pseudomonadota</taxon>
        <taxon>Gammaproteobacteria</taxon>
        <taxon>Vibrionales</taxon>
        <taxon>Vibrionaceae</taxon>
        <taxon>Vibrio</taxon>
    </lineage>
</organism>
<name>A0ABS2HIP1_9VIBR</name>
<dbReference type="NCBIfam" id="TIGR02964">
    <property type="entry name" value="xanthine_xdhC"/>
    <property type="match status" value="1"/>
</dbReference>
<dbReference type="Proteomes" id="UP000809621">
    <property type="component" value="Unassembled WGS sequence"/>
</dbReference>
<reference evidence="4 5" key="1">
    <citation type="submission" date="2021-02" db="EMBL/GenBank/DDBJ databases">
        <authorList>
            <person name="Park J.-S."/>
        </authorList>
    </citation>
    <scope>NUCLEOTIDE SEQUENCE [LARGE SCALE GENOMIC DNA]</scope>
    <source>
        <strain evidence="4 5">188UL20-2</strain>
    </source>
</reference>
<evidence type="ECO:0000256" key="1">
    <source>
        <dbReference type="SAM" id="MobiDB-lite"/>
    </source>
</evidence>
<dbReference type="InterPro" id="IPR036291">
    <property type="entry name" value="NAD(P)-bd_dom_sf"/>
</dbReference>
<sequence>MNTLKPQPLHSPSLSWLEACQWLELEAQAYCIATVIAHMGSVPRDSGSKIVITESSQYDTLGGGNLEHQIINHAREQLTHRLSEPNANQTEIIRFALTADLAQCCGGAVQVLLEYFNTAPQRVALFGAGHVGQALCTILAKLPCAVTVYDHRDDWLSTCSALGVATQSFNCAESAIRGLPNNTLVVIMTHDHALDYELAEQALQNPRLPFVGLIGSASKNQRFRYRLNQSLDNSQLLEKLTCPIGHPDIKGKLPMQVAVSVAAQLMQQFEKNRPLTHEPTSTAKLNTAEQVSSKQVTSKKANELQWQQANLARKQIAAMPLEGSNHG</sequence>
<evidence type="ECO:0000259" key="3">
    <source>
        <dbReference type="Pfam" id="PF13478"/>
    </source>
</evidence>
<evidence type="ECO:0000313" key="5">
    <source>
        <dbReference type="Proteomes" id="UP000809621"/>
    </source>
</evidence>
<feature type="region of interest" description="Disordered" evidence="1">
    <location>
        <begin position="274"/>
        <end position="293"/>
    </location>
</feature>
<dbReference type="SUPFAM" id="SSF51735">
    <property type="entry name" value="NAD(P)-binding Rossmann-fold domains"/>
    <property type="match status" value="1"/>
</dbReference>
<dbReference type="InterPro" id="IPR052698">
    <property type="entry name" value="MoCofactor_Util/Proc"/>
</dbReference>
<dbReference type="Gene3D" id="3.40.50.720">
    <property type="entry name" value="NAD(P)-binding Rossmann-like Domain"/>
    <property type="match status" value="1"/>
</dbReference>
<comment type="caution">
    <text evidence="4">The sequence shown here is derived from an EMBL/GenBank/DDBJ whole genome shotgun (WGS) entry which is preliminary data.</text>
</comment>
<feature type="compositionally biased region" description="Polar residues" evidence="1">
    <location>
        <begin position="278"/>
        <end position="293"/>
    </location>
</feature>